<dbReference type="Proteomes" id="UP001301350">
    <property type="component" value="Unassembled WGS sequence"/>
</dbReference>
<dbReference type="InterPro" id="IPR029061">
    <property type="entry name" value="THDP-binding"/>
</dbReference>
<dbReference type="GO" id="GO:0046872">
    <property type="term" value="F:metal ion binding"/>
    <property type="evidence" value="ECO:0007669"/>
    <property type="project" value="UniProtKB-KW"/>
</dbReference>
<evidence type="ECO:0000256" key="5">
    <source>
        <dbReference type="ARBA" id="ARBA00022946"/>
    </source>
</evidence>
<dbReference type="PANTHER" id="PTHR43380:SF1">
    <property type="entry name" value="2-OXOISOVALERATE DEHYDROGENASE SUBUNIT ALPHA, MITOCHONDRIAL"/>
    <property type="match status" value="1"/>
</dbReference>
<dbReference type="EC" id="1.2.4.4" evidence="9"/>
<evidence type="ECO:0000259" key="10">
    <source>
        <dbReference type="Pfam" id="PF00676"/>
    </source>
</evidence>
<dbReference type="FunFam" id="3.40.50.970:FF:000015">
    <property type="entry name" value="2-oxoisovalerate dehydrogenase subunit alpha"/>
    <property type="match status" value="1"/>
</dbReference>
<dbReference type="CDD" id="cd02000">
    <property type="entry name" value="TPP_E1_PDC_ADC_BCADC"/>
    <property type="match status" value="1"/>
</dbReference>
<keyword evidence="8" id="KW-0496">Mitochondrion</keyword>
<dbReference type="GO" id="GO:0009083">
    <property type="term" value="P:branched-chain amino acid catabolic process"/>
    <property type="evidence" value="ECO:0007669"/>
    <property type="project" value="TreeGrafter"/>
</dbReference>
<evidence type="ECO:0000256" key="3">
    <source>
        <dbReference type="ARBA" id="ARBA00008646"/>
    </source>
</evidence>
<dbReference type="InterPro" id="IPR001017">
    <property type="entry name" value="DH_E1"/>
</dbReference>
<dbReference type="AlphaFoldDB" id="A0AAV9J2J3"/>
<dbReference type="GO" id="GO:0005759">
    <property type="term" value="C:mitochondrial matrix"/>
    <property type="evidence" value="ECO:0007669"/>
    <property type="project" value="UniProtKB-SubCell"/>
</dbReference>
<keyword evidence="12" id="KW-1185">Reference proteome</keyword>
<accession>A0AAV9J2J3</accession>
<evidence type="ECO:0000256" key="2">
    <source>
        <dbReference type="ARBA" id="ARBA00004305"/>
    </source>
</evidence>
<dbReference type="SUPFAM" id="SSF52518">
    <property type="entry name" value="Thiamin diphosphate-binding fold (THDP-binding)"/>
    <property type="match status" value="1"/>
</dbReference>
<keyword evidence="4" id="KW-0479">Metal-binding</keyword>
<keyword evidence="9" id="KW-0786">Thiamine pyrophosphate</keyword>
<evidence type="ECO:0000256" key="7">
    <source>
        <dbReference type="ARBA" id="ARBA00023002"/>
    </source>
</evidence>
<dbReference type="Pfam" id="PF00676">
    <property type="entry name" value="E1_dh"/>
    <property type="match status" value="1"/>
</dbReference>
<name>A0AAV9J2J3_CYACA</name>
<evidence type="ECO:0000313" key="11">
    <source>
        <dbReference type="EMBL" id="KAK4538596.1"/>
    </source>
</evidence>
<dbReference type="InterPro" id="IPR050771">
    <property type="entry name" value="Alpha-ketoacid_DH_E1_comp"/>
</dbReference>
<evidence type="ECO:0000256" key="4">
    <source>
        <dbReference type="ARBA" id="ARBA00022723"/>
    </source>
</evidence>
<reference evidence="11 12" key="1">
    <citation type="submission" date="2022-07" db="EMBL/GenBank/DDBJ databases">
        <title>Genome-wide signatures of adaptation to extreme environments.</title>
        <authorList>
            <person name="Cho C.H."/>
            <person name="Yoon H.S."/>
        </authorList>
    </citation>
    <scope>NUCLEOTIDE SEQUENCE [LARGE SCALE GENOMIC DNA]</scope>
    <source>
        <strain evidence="11 12">DBV 063 E5</strain>
    </source>
</reference>
<dbReference type="GO" id="GO:0003863">
    <property type="term" value="F:branched-chain 2-oxo acid dehydrogenase activity"/>
    <property type="evidence" value="ECO:0007669"/>
    <property type="project" value="UniProtKB-EC"/>
</dbReference>
<keyword evidence="5" id="KW-0809">Transit peptide</keyword>
<organism evidence="11 12">
    <name type="scientific">Cyanidium caldarium</name>
    <name type="common">Red alga</name>
    <dbReference type="NCBI Taxonomy" id="2771"/>
    <lineage>
        <taxon>Eukaryota</taxon>
        <taxon>Rhodophyta</taxon>
        <taxon>Bangiophyceae</taxon>
        <taxon>Cyanidiales</taxon>
        <taxon>Cyanidiaceae</taxon>
        <taxon>Cyanidium</taxon>
    </lineage>
</organism>
<evidence type="ECO:0000256" key="8">
    <source>
        <dbReference type="ARBA" id="ARBA00023128"/>
    </source>
</evidence>
<evidence type="ECO:0000256" key="1">
    <source>
        <dbReference type="ARBA" id="ARBA00001964"/>
    </source>
</evidence>
<gene>
    <name evidence="11" type="ORF">CDCA_CDCA19G4621</name>
</gene>
<keyword evidence="6" id="KW-0630">Potassium</keyword>
<keyword evidence="7 9" id="KW-0560">Oxidoreductase</keyword>
<sequence>MSWRARLGRCIYRGWEWGAFGGAVTERKTWAQSRFSRERSARGGGKSVGRQRWWARRWASEASEVPSAAALAAPATTSAVQEAAARREVHFPGALLAPYTCRLAFEEATAVPIIPAYRLLDEQGTLLLSAAEAAALQHFPAAETVRRMYSTMVSLNVMDAILYAAQRQGRISFYMTTFCEEAAVVGSAAALHHDDEVFAQYREQGVLLWRGYTFQDFCDQCCGARDEPARGHQMPIHYGRRDMHFHTVSSTLATQIPHAVGAAYALKMDAAPRIAACYFGEGAASEGDFHAAMNFAATLECPVLFLCRNNGYAISTPASEQFRGDGIARRAAGYGMDALRCDGNDALAVYVAVRTARERVLRTQRPVLLEMLTYRGGHHSTSDDSSRYRSTEEIEFFMQHADPVARLRTYLAVDMQAERQAREHDRERVLEALGRAEAKPREPPLDMFTDVYAQLPPHLIRQRESLRAHLERMAARPSPSGTAEP</sequence>
<proteinExistence type="inferred from homology"/>
<comment type="catalytic activity">
    <reaction evidence="9">
        <text>N(6)-[(R)-lipoyl]-L-lysyl-[protein] + 3-methyl-2-oxobutanoate + H(+) = N(6)-[(R)-S(8)-2-methylpropanoyldihydrolipoyl]-L-lysyl-[protein] + CO2</text>
        <dbReference type="Rhea" id="RHEA:13457"/>
        <dbReference type="Rhea" id="RHEA-COMP:10474"/>
        <dbReference type="Rhea" id="RHEA-COMP:10497"/>
        <dbReference type="ChEBI" id="CHEBI:11851"/>
        <dbReference type="ChEBI" id="CHEBI:15378"/>
        <dbReference type="ChEBI" id="CHEBI:16526"/>
        <dbReference type="ChEBI" id="CHEBI:83099"/>
        <dbReference type="ChEBI" id="CHEBI:83142"/>
        <dbReference type="EC" id="1.2.4.4"/>
    </reaction>
</comment>
<dbReference type="EMBL" id="JANCYW010000019">
    <property type="protein sequence ID" value="KAK4538596.1"/>
    <property type="molecule type" value="Genomic_DNA"/>
</dbReference>
<dbReference type="Gene3D" id="3.40.50.970">
    <property type="match status" value="1"/>
</dbReference>
<feature type="domain" description="Dehydrogenase E1 component" evidence="10">
    <location>
        <begin position="150"/>
        <end position="443"/>
    </location>
</feature>
<comment type="function">
    <text evidence="9">The branched-chain alpha-keto dehydrogenase complex catalyzes the overall conversion of alpha-keto acids to acyl-CoA and CO(2). It contains multiple copies of three enzymatic components: branched-chain alpha-keto acid decarboxylase (E1), lipoamide acyltransferase (E2) and lipoamide dehydrogenase (E3).</text>
</comment>
<evidence type="ECO:0000313" key="12">
    <source>
        <dbReference type="Proteomes" id="UP001301350"/>
    </source>
</evidence>
<dbReference type="PANTHER" id="PTHR43380">
    <property type="entry name" value="2-OXOISOVALERATE DEHYDROGENASE SUBUNIT ALPHA, MITOCHONDRIAL"/>
    <property type="match status" value="1"/>
</dbReference>
<evidence type="ECO:0000256" key="9">
    <source>
        <dbReference type="RuleBase" id="RU365014"/>
    </source>
</evidence>
<comment type="subcellular location">
    <subcellularLocation>
        <location evidence="2">Mitochondrion matrix</location>
    </subcellularLocation>
</comment>
<comment type="similarity">
    <text evidence="3 9">Belongs to the BCKDHA family.</text>
</comment>
<comment type="cofactor">
    <cofactor evidence="1 9">
        <name>thiamine diphosphate</name>
        <dbReference type="ChEBI" id="CHEBI:58937"/>
    </cofactor>
</comment>
<comment type="caution">
    <text evidence="11">The sequence shown here is derived from an EMBL/GenBank/DDBJ whole genome shotgun (WGS) entry which is preliminary data.</text>
</comment>
<evidence type="ECO:0000256" key="6">
    <source>
        <dbReference type="ARBA" id="ARBA00022958"/>
    </source>
</evidence>
<protein>
    <recommendedName>
        <fullName evidence="9">2-oxoisovalerate dehydrogenase subunit alpha</fullName>
        <ecNumber evidence="9">1.2.4.4</ecNumber>
    </recommendedName>
    <alternativeName>
        <fullName evidence="9">Branched-chain alpha-keto acid dehydrogenase E1 component alpha chain</fullName>
    </alternativeName>
</protein>